<dbReference type="AlphaFoldDB" id="A0A2J8B4E1"/>
<evidence type="ECO:0000256" key="3">
    <source>
        <dbReference type="HAMAP-Rule" id="MF_00580"/>
    </source>
</evidence>
<evidence type="ECO:0000313" key="5">
    <source>
        <dbReference type="EMBL" id="PNH19638.1"/>
    </source>
</evidence>
<dbReference type="InterPro" id="IPR011032">
    <property type="entry name" value="GroES-like_sf"/>
</dbReference>
<dbReference type="RefSeq" id="WP_012993465.1">
    <property type="nucleotide sequence ID" value="NZ_NBZD01000001.1"/>
</dbReference>
<dbReference type="Pfam" id="PF00166">
    <property type="entry name" value="Cpn10"/>
    <property type="match status" value="1"/>
</dbReference>
<dbReference type="OMA" id="EDFLIMR"/>
<gene>
    <name evidence="3" type="primary">groES</name>
    <name evidence="3" type="synonym">groS</name>
    <name evidence="5" type="ORF">B7R76_01770</name>
</gene>
<evidence type="ECO:0000256" key="2">
    <source>
        <dbReference type="ARBA" id="ARBA00023186"/>
    </source>
</evidence>
<protein>
    <recommendedName>
        <fullName evidence="3">Co-chaperonin GroES</fullName>
    </recommendedName>
    <alternativeName>
        <fullName evidence="3">10 kDa chaperonin</fullName>
    </alternativeName>
    <alternativeName>
        <fullName evidence="3">Chaperonin-10</fullName>
        <shortName evidence="3">Cpn10</shortName>
    </alternativeName>
</protein>
<dbReference type="GO" id="GO:0044183">
    <property type="term" value="F:protein folding chaperone"/>
    <property type="evidence" value="ECO:0007669"/>
    <property type="project" value="InterPro"/>
</dbReference>
<dbReference type="CDD" id="cd00320">
    <property type="entry name" value="cpn10"/>
    <property type="match status" value="1"/>
</dbReference>
<keyword evidence="3" id="KW-0963">Cytoplasm</keyword>
<dbReference type="GO" id="GO:0051087">
    <property type="term" value="F:protein-folding chaperone binding"/>
    <property type="evidence" value="ECO:0007669"/>
    <property type="project" value="TreeGrafter"/>
</dbReference>
<comment type="caution">
    <text evidence="5">The sequence shown here is derived from an EMBL/GenBank/DDBJ whole genome shotgun (WGS) entry which is preliminary data.</text>
</comment>
<dbReference type="NCBIfam" id="NF001531">
    <property type="entry name" value="PRK00364.2-2"/>
    <property type="match status" value="1"/>
</dbReference>
<evidence type="ECO:0000256" key="1">
    <source>
        <dbReference type="ARBA" id="ARBA00006975"/>
    </source>
</evidence>
<dbReference type="InterPro" id="IPR018369">
    <property type="entry name" value="Chaprnonin_Cpn10_CS"/>
</dbReference>
<comment type="function">
    <text evidence="3 4">Together with the chaperonin GroEL, plays an essential role in assisting protein folding. The GroEL-GroES system forms a nano-cage that allows encapsulation of the non-native substrate proteins and provides a physical environment optimized to promote and accelerate protein folding. GroES binds to the apical surface of the GroEL ring, thereby capping the opening of the GroEL channel.</text>
</comment>
<dbReference type="FunFam" id="2.30.33.40:FF:000001">
    <property type="entry name" value="10 kDa chaperonin"/>
    <property type="match status" value="1"/>
</dbReference>
<organism evidence="5 6">
    <name type="scientific">Mageeibacillus indolicus</name>
    <dbReference type="NCBI Taxonomy" id="884684"/>
    <lineage>
        <taxon>Bacteria</taxon>
        <taxon>Bacillati</taxon>
        <taxon>Bacillota</taxon>
        <taxon>Clostridia</taxon>
        <taxon>Eubacteriales</taxon>
        <taxon>Oscillospiraceae</taxon>
        <taxon>Mageeibacillus</taxon>
    </lineage>
</organism>
<sequence>MNIKPLGDRVVIKMVEAEEKTHGGLILTGSAKEKPQVAEVVAVGPGGVVDGKEVAMQVKVGDQVLTSKYSGTEVKVDGQEYIIVRQNDILAVVE</sequence>
<dbReference type="NCBIfam" id="NF001533">
    <property type="entry name" value="PRK00364.2-4"/>
    <property type="match status" value="1"/>
</dbReference>
<evidence type="ECO:0000256" key="4">
    <source>
        <dbReference type="RuleBase" id="RU000535"/>
    </source>
</evidence>
<accession>A0A2J8B4E1</accession>
<comment type="similarity">
    <text evidence="1 3 4">Belongs to the GroES chaperonin family.</text>
</comment>
<dbReference type="GO" id="GO:0046872">
    <property type="term" value="F:metal ion binding"/>
    <property type="evidence" value="ECO:0007669"/>
    <property type="project" value="TreeGrafter"/>
</dbReference>
<dbReference type="GO" id="GO:0005524">
    <property type="term" value="F:ATP binding"/>
    <property type="evidence" value="ECO:0007669"/>
    <property type="project" value="InterPro"/>
</dbReference>
<dbReference type="SUPFAM" id="SSF50129">
    <property type="entry name" value="GroES-like"/>
    <property type="match status" value="1"/>
</dbReference>
<comment type="subcellular location">
    <subcellularLocation>
        <location evidence="3">Cytoplasm</location>
    </subcellularLocation>
</comment>
<evidence type="ECO:0000313" key="6">
    <source>
        <dbReference type="Proteomes" id="UP000236394"/>
    </source>
</evidence>
<dbReference type="Proteomes" id="UP000236394">
    <property type="component" value="Unassembled WGS sequence"/>
</dbReference>
<dbReference type="PANTHER" id="PTHR10772:SF58">
    <property type="entry name" value="CO-CHAPERONIN GROES"/>
    <property type="match status" value="1"/>
</dbReference>
<dbReference type="PANTHER" id="PTHR10772">
    <property type="entry name" value="10 KDA HEAT SHOCK PROTEIN"/>
    <property type="match status" value="1"/>
</dbReference>
<dbReference type="PRINTS" id="PR00297">
    <property type="entry name" value="CHAPERONIN10"/>
</dbReference>
<dbReference type="GO" id="GO:0051082">
    <property type="term" value="F:unfolded protein binding"/>
    <property type="evidence" value="ECO:0007669"/>
    <property type="project" value="TreeGrafter"/>
</dbReference>
<dbReference type="PROSITE" id="PS00681">
    <property type="entry name" value="CHAPERONINS_CPN10"/>
    <property type="match status" value="1"/>
</dbReference>
<dbReference type="InterPro" id="IPR020818">
    <property type="entry name" value="Chaperonin_GroES"/>
</dbReference>
<dbReference type="EMBL" id="NBZD01000001">
    <property type="protein sequence ID" value="PNH19638.1"/>
    <property type="molecule type" value="Genomic_DNA"/>
</dbReference>
<dbReference type="NCBIfam" id="NF001534">
    <property type="entry name" value="PRK00364.2-5"/>
    <property type="match status" value="1"/>
</dbReference>
<proteinExistence type="inferred from homology"/>
<keyword evidence="2 3" id="KW-0143">Chaperone</keyword>
<dbReference type="InterPro" id="IPR037124">
    <property type="entry name" value="Chaperonin_GroES_sf"/>
</dbReference>
<dbReference type="GO" id="GO:0005737">
    <property type="term" value="C:cytoplasm"/>
    <property type="evidence" value="ECO:0007669"/>
    <property type="project" value="UniProtKB-SubCell"/>
</dbReference>
<name>A0A2J8B4E1_9FIRM</name>
<comment type="subunit">
    <text evidence="3">Heptamer of 7 subunits arranged in a ring. Interacts with the chaperonin GroEL.</text>
</comment>
<dbReference type="HAMAP" id="MF_00580">
    <property type="entry name" value="CH10"/>
    <property type="match status" value="1"/>
</dbReference>
<dbReference type="SMART" id="SM00883">
    <property type="entry name" value="Cpn10"/>
    <property type="match status" value="1"/>
</dbReference>
<dbReference type="Gene3D" id="2.30.33.40">
    <property type="entry name" value="GroES chaperonin"/>
    <property type="match status" value="1"/>
</dbReference>
<reference evidence="6" key="1">
    <citation type="submission" date="2017-04" db="EMBL/GenBank/DDBJ databases">
        <authorList>
            <person name="Bumgarner R.E."/>
            <person name="Fredricks D.N."/>
            <person name="Srinivasan S."/>
        </authorList>
    </citation>
    <scope>NUCLEOTIDE SEQUENCE [LARGE SCALE GENOMIC DNA]</scope>
    <source>
        <strain evidence="6">KA00405</strain>
    </source>
</reference>